<keyword evidence="2" id="KW-1185">Reference proteome</keyword>
<protein>
    <submittedName>
        <fullName evidence="1">Uncharacterized protein</fullName>
    </submittedName>
</protein>
<reference evidence="1" key="2">
    <citation type="submission" date="2022-06" db="UniProtKB">
        <authorList>
            <consortium name="EnsemblPlants"/>
        </authorList>
    </citation>
    <scope>IDENTIFICATION</scope>
</reference>
<reference evidence="2" key="1">
    <citation type="journal article" date="2013" name="Nature">
        <title>Draft genome of the wheat A-genome progenitor Triticum urartu.</title>
        <authorList>
            <person name="Ling H.Q."/>
            <person name="Zhao S."/>
            <person name="Liu D."/>
            <person name="Wang J."/>
            <person name="Sun H."/>
            <person name="Zhang C."/>
            <person name="Fan H."/>
            <person name="Li D."/>
            <person name="Dong L."/>
            <person name="Tao Y."/>
            <person name="Gao C."/>
            <person name="Wu H."/>
            <person name="Li Y."/>
            <person name="Cui Y."/>
            <person name="Guo X."/>
            <person name="Zheng S."/>
            <person name="Wang B."/>
            <person name="Yu K."/>
            <person name="Liang Q."/>
            <person name="Yang W."/>
            <person name="Lou X."/>
            <person name="Chen J."/>
            <person name="Feng M."/>
            <person name="Jian J."/>
            <person name="Zhang X."/>
            <person name="Luo G."/>
            <person name="Jiang Y."/>
            <person name="Liu J."/>
            <person name="Wang Z."/>
            <person name="Sha Y."/>
            <person name="Zhang B."/>
            <person name="Wu H."/>
            <person name="Tang D."/>
            <person name="Shen Q."/>
            <person name="Xue P."/>
            <person name="Zou S."/>
            <person name="Wang X."/>
            <person name="Liu X."/>
            <person name="Wang F."/>
            <person name="Yang Y."/>
            <person name="An X."/>
            <person name="Dong Z."/>
            <person name="Zhang K."/>
            <person name="Zhang X."/>
            <person name="Luo M.C."/>
            <person name="Dvorak J."/>
            <person name="Tong Y."/>
            <person name="Wang J."/>
            <person name="Yang H."/>
            <person name="Li Z."/>
            <person name="Wang D."/>
            <person name="Zhang A."/>
            <person name="Wang J."/>
        </authorList>
    </citation>
    <scope>NUCLEOTIDE SEQUENCE</scope>
    <source>
        <strain evidence="2">cv. G1812</strain>
    </source>
</reference>
<proteinExistence type="predicted"/>
<dbReference type="EnsemblPlants" id="TuG1812S0001989300.01.T02">
    <property type="protein sequence ID" value="TuG1812S0001989300.01.T02"/>
    <property type="gene ID" value="TuG1812S0001989300.01"/>
</dbReference>
<evidence type="ECO:0000313" key="2">
    <source>
        <dbReference type="Proteomes" id="UP000015106"/>
    </source>
</evidence>
<organism evidence="1 2">
    <name type="scientific">Triticum urartu</name>
    <name type="common">Red wild einkorn</name>
    <name type="synonym">Crithodium urartu</name>
    <dbReference type="NCBI Taxonomy" id="4572"/>
    <lineage>
        <taxon>Eukaryota</taxon>
        <taxon>Viridiplantae</taxon>
        <taxon>Streptophyta</taxon>
        <taxon>Embryophyta</taxon>
        <taxon>Tracheophyta</taxon>
        <taxon>Spermatophyta</taxon>
        <taxon>Magnoliopsida</taxon>
        <taxon>Liliopsida</taxon>
        <taxon>Poales</taxon>
        <taxon>Poaceae</taxon>
        <taxon>BOP clade</taxon>
        <taxon>Pooideae</taxon>
        <taxon>Triticodae</taxon>
        <taxon>Triticeae</taxon>
        <taxon>Triticinae</taxon>
        <taxon>Triticum</taxon>
    </lineage>
</organism>
<name>A0A8R7VG94_TRIUA</name>
<dbReference type="Proteomes" id="UP000015106">
    <property type="component" value="Unassembled WGS sequence"/>
</dbReference>
<sequence>GERIKDQIVQTLTEAGGQVDYVEAHRGVRAACH</sequence>
<accession>A0A8R7VG94</accession>
<dbReference type="Gramene" id="TuG1812S0001989300.01.T02">
    <property type="protein sequence ID" value="TuG1812S0001989300.01.T02"/>
    <property type="gene ID" value="TuG1812S0001989300.01"/>
</dbReference>
<evidence type="ECO:0000313" key="1">
    <source>
        <dbReference type="EnsemblPlants" id="TuG1812S0001989300.01.T02"/>
    </source>
</evidence>
<dbReference type="AlphaFoldDB" id="A0A8R7VG94"/>